<dbReference type="GO" id="GO:2001280">
    <property type="term" value="P:positive regulation of unsaturated fatty acid biosynthetic process"/>
    <property type="evidence" value="ECO:0007669"/>
    <property type="project" value="UniProtKB-ARBA"/>
</dbReference>
<evidence type="ECO:0000313" key="9">
    <source>
        <dbReference type="Proteomes" id="UP000009328"/>
    </source>
</evidence>
<feature type="compositionally biased region" description="Low complexity" evidence="5">
    <location>
        <begin position="883"/>
        <end position="895"/>
    </location>
</feature>
<dbReference type="SUPFAM" id="SSF48403">
    <property type="entry name" value="Ankyrin repeat"/>
    <property type="match status" value="1"/>
</dbReference>
<evidence type="ECO:0000256" key="6">
    <source>
        <dbReference type="SAM" id="Phobius"/>
    </source>
</evidence>
<feature type="compositionally biased region" description="Low complexity" evidence="5">
    <location>
        <begin position="801"/>
        <end position="821"/>
    </location>
</feature>
<dbReference type="GO" id="GO:0005829">
    <property type="term" value="C:cytosol"/>
    <property type="evidence" value="ECO:0007669"/>
    <property type="project" value="TreeGrafter"/>
</dbReference>
<dbReference type="Gene3D" id="2.60.40.10">
    <property type="entry name" value="Immunoglobulins"/>
    <property type="match status" value="1"/>
</dbReference>
<dbReference type="PANTHER" id="PTHR46680">
    <property type="entry name" value="NF-KAPPA-B INHIBITOR ALPHA"/>
    <property type="match status" value="1"/>
</dbReference>
<feature type="compositionally biased region" description="Basic and acidic residues" evidence="5">
    <location>
        <begin position="379"/>
        <end position="388"/>
    </location>
</feature>
<dbReference type="SUPFAM" id="SSF81296">
    <property type="entry name" value="E set domains"/>
    <property type="match status" value="1"/>
</dbReference>
<keyword evidence="6" id="KW-0472">Membrane</keyword>
<dbReference type="GO" id="GO:0071356">
    <property type="term" value="P:cellular response to tumor necrosis factor"/>
    <property type="evidence" value="ECO:0007669"/>
    <property type="project" value="TreeGrafter"/>
</dbReference>
<keyword evidence="2" id="KW-0677">Repeat</keyword>
<evidence type="ECO:0000313" key="8">
    <source>
        <dbReference type="EMBL" id="CCH44751.1"/>
    </source>
</evidence>
<feature type="transmembrane region" description="Helical" evidence="6">
    <location>
        <begin position="919"/>
        <end position="938"/>
    </location>
</feature>
<dbReference type="PANTHER" id="PTHR46680:SF3">
    <property type="entry name" value="NF-KAPPA-B INHIBITOR CACTUS"/>
    <property type="match status" value="1"/>
</dbReference>
<evidence type="ECO:0000256" key="1">
    <source>
        <dbReference type="ARBA" id="ARBA00022553"/>
    </source>
</evidence>
<feature type="compositionally biased region" description="Acidic residues" evidence="5">
    <location>
        <begin position="757"/>
        <end position="800"/>
    </location>
</feature>
<feature type="region of interest" description="Disordered" evidence="5">
    <location>
        <begin position="352"/>
        <end position="391"/>
    </location>
</feature>
<gene>
    <name evidence="8" type="ORF">BN7_4319</name>
</gene>
<feature type="compositionally biased region" description="Polar residues" evidence="5">
    <location>
        <begin position="864"/>
        <end position="876"/>
    </location>
</feature>
<dbReference type="GO" id="GO:0030466">
    <property type="term" value="P:silent mating-type cassette heterochromatin formation"/>
    <property type="evidence" value="ECO:0007669"/>
    <property type="project" value="UniProtKB-ARBA"/>
</dbReference>
<keyword evidence="9" id="KW-1185">Reference proteome</keyword>
<dbReference type="GO" id="GO:0051059">
    <property type="term" value="F:NF-kappaB binding"/>
    <property type="evidence" value="ECO:0007669"/>
    <property type="project" value="TreeGrafter"/>
</dbReference>
<feature type="repeat" description="ANK" evidence="4">
    <location>
        <begin position="656"/>
        <end position="688"/>
    </location>
</feature>
<feature type="compositionally biased region" description="Low complexity" evidence="5">
    <location>
        <begin position="34"/>
        <end position="52"/>
    </location>
</feature>
<dbReference type="Gene3D" id="1.25.40.20">
    <property type="entry name" value="Ankyrin repeat-containing domain"/>
    <property type="match status" value="1"/>
</dbReference>
<comment type="caution">
    <text evidence="8">The sequence shown here is derived from an EMBL/GenBank/DDBJ whole genome shotgun (WGS) entry which is preliminary data.</text>
</comment>
<evidence type="ECO:0000256" key="4">
    <source>
        <dbReference type="PROSITE-ProRule" id="PRU00023"/>
    </source>
</evidence>
<dbReference type="EMBL" id="CAIF01000153">
    <property type="protein sequence ID" value="CCH44751.1"/>
    <property type="molecule type" value="Genomic_DNA"/>
</dbReference>
<dbReference type="Pfam" id="PF12796">
    <property type="entry name" value="Ank_2"/>
    <property type="match status" value="1"/>
</dbReference>
<feature type="region of interest" description="Disordered" evidence="5">
    <location>
        <begin position="32"/>
        <end position="54"/>
    </location>
</feature>
<evidence type="ECO:0000259" key="7">
    <source>
        <dbReference type="SMART" id="SM00429"/>
    </source>
</evidence>
<feature type="compositionally biased region" description="Polar residues" evidence="5">
    <location>
        <begin position="364"/>
        <end position="373"/>
    </location>
</feature>
<dbReference type="InterPro" id="IPR002909">
    <property type="entry name" value="IPT_dom"/>
</dbReference>
<dbReference type="InterPro" id="IPR002110">
    <property type="entry name" value="Ankyrin_rpt"/>
</dbReference>
<dbReference type="Pfam" id="PF25603">
    <property type="entry name" value="SPT23_MGA2_DBD"/>
    <property type="match status" value="1"/>
</dbReference>
<dbReference type="PROSITE" id="PS50088">
    <property type="entry name" value="ANK_REPEAT"/>
    <property type="match status" value="2"/>
</dbReference>
<dbReference type="InterPro" id="IPR036770">
    <property type="entry name" value="Ankyrin_rpt-contain_sf"/>
</dbReference>
<feature type="region of interest" description="Disordered" evidence="5">
    <location>
        <begin position="757"/>
        <end position="830"/>
    </location>
</feature>
<dbReference type="AlphaFoldDB" id="K0KP76"/>
<reference evidence="8 9" key="1">
    <citation type="journal article" date="2012" name="Eukaryot. Cell">
        <title>Draft genome sequence of Wickerhamomyces ciferrii NRRL Y-1031 F-60-10.</title>
        <authorList>
            <person name="Schneider J."/>
            <person name="Andrea H."/>
            <person name="Blom J."/>
            <person name="Jaenicke S."/>
            <person name="Ruckert C."/>
            <person name="Schorsch C."/>
            <person name="Szczepanowski R."/>
            <person name="Farwick M."/>
            <person name="Goesmann A."/>
            <person name="Puhler A."/>
            <person name="Schaffer S."/>
            <person name="Tauch A."/>
            <person name="Kohler T."/>
            <person name="Brinkrolf K."/>
        </authorList>
    </citation>
    <scope>NUCLEOTIDE SEQUENCE [LARGE SCALE GENOMIC DNA]</scope>
    <source>
        <strain evidence="9">ATCC 14091 / BCRC 22168 / CBS 111 / JCM 3599 / NBRC 0793 / NRRL Y-1031 F-60-10</strain>
    </source>
</reference>
<feature type="domain" description="IPT/TIG" evidence="7">
    <location>
        <begin position="448"/>
        <end position="538"/>
    </location>
</feature>
<dbReference type="InterPro" id="IPR057962">
    <property type="entry name" value="SPT23_MGA2_DBD"/>
</dbReference>
<dbReference type="InParanoid" id="K0KP76"/>
<dbReference type="InterPro" id="IPR013783">
    <property type="entry name" value="Ig-like_fold"/>
</dbReference>
<dbReference type="Pfam" id="PF01833">
    <property type="entry name" value="TIG"/>
    <property type="match status" value="1"/>
</dbReference>
<proteinExistence type="predicted"/>
<dbReference type="CDD" id="cd00102">
    <property type="entry name" value="IPT"/>
    <property type="match status" value="1"/>
</dbReference>
<evidence type="ECO:0000256" key="5">
    <source>
        <dbReference type="SAM" id="MobiDB-lite"/>
    </source>
</evidence>
<dbReference type="GO" id="GO:0005634">
    <property type="term" value="C:nucleus"/>
    <property type="evidence" value="ECO:0007669"/>
    <property type="project" value="UniProtKB-ARBA"/>
</dbReference>
<dbReference type="GO" id="GO:0033554">
    <property type="term" value="P:cellular response to stress"/>
    <property type="evidence" value="ECO:0007669"/>
    <property type="project" value="UniProtKB-ARBA"/>
</dbReference>
<keyword evidence="6" id="KW-1133">Transmembrane helix</keyword>
<protein>
    <recommendedName>
        <fullName evidence="7">IPT/TIG domain-containing protein</fullName>
    </recommendedName>
</protein>
<dbReference type="InterPro" id="IPR014756">
    <property type="entry name" value="Ig_E-set"/>
</dbReference>
<dbReference type="SMART" id="SM00248">
    <property type="entry name" value="ANK"/>
    <property type="match status" value="2"/>
</dbReference>
<dbReference type="GO" id="GO:0045944">
    <property type="term" value="P:positive regulation of transcription by RNA polymerase II"/>
    <property type="evidence" value="ECO:0007669"/>
    <property type="project" value="UniProtKB-ARBA"/>
</dbReference>
<accession>K0KP76</accession>
<dbReference type="FunCoup" id="K0KP76">
    <property type="interactions" value="1587"/>
</dbReference>
<feature type="repeat" description="ANK" evidence="4">
    <location>
        <begin position="623"/>
        <end position="655"/>
    </location>
</feature>
<evidence type="ECO:0000256" key="3">
    <source>
        <dbReference type="ARBA" id="ARBA00023043"/>
    </source>
</evidence>
<dbReference type="eggNOG" id="KOG3836">
    <property type="taxonomic scope" value="Eukaryota"/>
</dbReference>
<name>K0KP76_WICCF</name>
<dbReference type="SMART" id="SM00429">
    <property type="entry name" value="IPT"/>
    <property type="match status" value="1"/>
</dbReference>
<dbReference type="GO" id="GO:0005789">
    <property type="term" value="C:endoplasmic reticulum membrane"/>
    <property type="evidence" value="ECO:0007669"/>
    <property type="project" value="UniProtKB-ARBA"/>
</dbReference>
<keyword evidence="1" id="KW-0597">Phosphoprotein</keyword>
<dbReference type="InterPro" id="IPR051070">
    <property type="entry name" value="NF-kappa-B_inhibitor"/>
</dbReference>
<dbReference type="HOGENOM" id="CLU_004311_0_0_1"/>
<evidence type="ECO:0000256" key="2">
    <source>
        <dbReference type="ARBA" id="ARBA00022737"/>
    </source>
</evidence>
<organism evidence="8 9">
    <name type="scientific">Wickerhamomyces ciferrii (strain ATCC 14091 / BCRC 22168 / CBS 111 / JCM 3599 / NBRC 0793 / NRRL Y-1031 F-60-10)</name>
    <name type="common">Yeast</name>
    <name type="synonym">Pichia ciferrii</name>
    <dbReference type="NCBI Taxonomy" id="1206466"/>
    <lineage>
        <taxon>Eukaryota</taxon>
        <taxon>Fungi</taxon>
        <taxon>Dikarya</taxon>
        <taxon>Ascomycota</taxon>
        <taxon>Saccharomycotina</taxon>
        <taxon>Saccharomycetes</taxon>
        <taxon>Phaffomycetales</taxon>
        <taxon>Wickerhamomycetaceae</taxon>
        <taxon>Wickerhamomyces</taxon>
    </lineage>
</organism>
<dbReference type="STRING" id="1206466.K0KP76"/>
<dbReference type="PROSITE" id="PS50297">
    <property type="entry name" value="ANK_REP_REGION"/>
    <property type="match status" value="2"/>
</dbReference>
<keyword evidence="6" id="KW-0812">Transmembrane</keyword>
<feature type="region of interest" description="Disordered" evidence="5">
    <location>
        <begin position="862"/>
        <end position="899"/>
    </location>
</feature>
<sequence>MSIKLQESIDLDLKQDEDFDILDEFLDKRLYEDQSQQQQVQQVPPQQVPQGQAPHDDELFQSFLTDDLNKNDFLYFNQSNDNTNNNDNNYGINATTPNSIDLTSPDTSKNEIYTTPISINEIPQPHNSMFQQSKDILSNLKFGKDIPTKFNNQLPQEYLDIDSNSLPYKMNIKNLPNYSRVETQIKIELSVSPPPPQFLVHLPSDTIAKQKLCLKNDELPEDLKQNILFLDTFVLTSSNSKSCNICPRCIKREQKRASRRKSGISDNLNWGTNTSKRAIIFNCKEIISFPQPSSSSTTSKDLDISARLVCYCRHHQESKGFKLLFILKNSKDEILAKHVSTPIMIMDRKKTLDDSNDQSNNNSHISQPLSPTSIEEDSSEPHTTDSRIFKRKKTWSPELSDGLNIIPSRKPSTLFNGYNSSSSIKKESIDPISPSNNLQQISTINTTLPSIQRIIPSQGPLRGGVEITLLGSNFRQGLTVKFGNNKALSTQCWSDSTIVTYLPPAAVPGQVIVSFEENENEDGSSNFDMINTSVFTYLDDSDRQLIELALQIVGLKMNGKLEDARNIARKIIGSDEGNNNNNSTNNNININSMNLSSLNDEELVLKVINHLPNNPNWSLCTQEGQTLLHLSCLKKYTLLVSLLLKKGARVDSRDINGFTPLHMASLSGDKSSVEMLIKFKANLMARSNNGLVPKDLAQGGVKELFNDDDLVDHQRKFSNSSNNSSIFSIDEFDLNLNFSNGAHISRLINDQLTDDCLESDDDEEEESVELEEIDSESWGEVGSGEDADFEDDDDEEEEEIYPTPITTPTTIPPSTNDITTTSNELTGNNLITRQSDGSLWNKVKNVFQNSSDVEDLPKYDDLYPSTSNKTPKTNSLLPKLRFSTTRTESTRSDTSSSDENDDFLNKFFQQRKNVQNDKMLIFFWLPLLILIMSFFILINSGYEFQWNEKFQEFIRTGLGKIMLGNERVKVLFNEHFNQVNEVVTSVINVNN</sequence>
<dbReference type="Proteomes" id="UP000009328">
    <property type="component" value="Unassembled WGS sequence"/>
</dbReference>
<keyword evidence="3 4" id="KW-0040">ANK repeat</keyword>
<dbReference type="FunFam" id="2.60.40.10:FF:001880">
    <property type="entry name" value="Mga2p"/>
    <property type="match status" value="1"/>
</dbReference>